<evidence type="ECO:0000313" key="14">
    <source>
        <dbReference type="Proteomes" id="UP000310477"/>
    </source>
</evidence>
<dbReference type="GO" id="GO:0004844">
    <property type="term" value="F:uracil DNA N-glycosylase activity"/>
    <property type="evidence" value="ECO:0007669"/>
    <property type="project" value="UniProtKB-UniRule"/>
</dbReference>
<dbReference type="NCBIfam" id="NF003589">
    <property type="entry name" value="PRK05254.1-2"/>
    <property type="match status" value="1"/>
</dbReference>
<dbReference type="EMBL" id="SWBO01000002">
    <property type="protein sequence ID" value="TKC02656.1"/>
    <property type="molecule type" value="Genomic_DNA"/>
</dbReference>
<evidence type="ECO:0000256" key="7">
    <source>
        <dbReference type="ARBA" id="ARBA00022801"/>
    </source>
</evidence>
<comment type="subcellular location">
    <subcellularLocation>
        <location evidence="9">Cytoplasm</location>
    </subcellularLocation>
</comment>
<comment type="caution">
    <text evidence="13">The sequence shown here is derived from an EMBL/GenBank/DDBJ whole genome shotgun (WGS) entry which is preliminary data.</text>
</comment>
<keyword evidence="7 9" id="KW-0378">Hydrolase</keyword>
<comment type="function">
    <text evidence="2 9 11">Excises uracil residues from the DNA which can arise as a result of misincorporation of dUMP residues by DNA polymerase or due to deamination of cytosine.</text>
</comment>
<sequence length="225" mass="25368">MAVALEPSWLNVLGNELEKTYMKELKSFLLEEKQKGFTVFPKGTDIFNAFNHTPFDKVKVVILGQDPYHGQGQAHGLSFSVQKGITVPPSLKNMYKELVDEFPDFKIPNHGELTAWADQGVLLLNATLTVRAHEAGSHQKRGWEIFTDFVISSLSEQRSGIVFLLWGKFAQQKEVLINTNKHFVLKAAHPSPFSAYNGFFGCKHFKTANEILAKQGMGEINWQIM</sequence>
<dbReference type="NCBIfam" id="NF003591">
    <property type="entry name" value="PRK05254.1-4"/>
    <property type="match status" value="1"/>
</dbReference>
<dbReference type="GO" id="GO:0005737">
    <property type="term" value="C:cytoplasm"/>
    <property type="evidence" value="ECO:0007669"/>
    <property type="project" value="UniProtKB-SubCell"/>
</dbReference>
<dbReference type="EC" id="3.2.2.27" evidence="4 9"/>
<dbReference type="InterPro" id="IPR018085">
    <property type="entry name" value="Ura-DNA_Glyclase_AS"/>
</dbReference>
<dbReference type="HAMAP" id="MF_00148">
    <property type="entry name" value="UDG"/>
    <property type="match status" value="1"/>
</dbReference>
<evidence type="ECO:0000256" key="5">
    <source>
        <dbReference type="ARBA" id="ARBA00018429"/>
    </source>
</evidence>
<keyword evidence="6 9" id="KW-0227">DNA damage</keyword>
<dbReference type="PANTHER" id="PTHR11264">
    <property type="entry name" value="URACIL-DNA GLYCOSYLASE"/>
    <property type="match status" value="1"/>
</dbReference>
<dbReference type="InterPro" id="IPR002043">
    <property type="entry name" value="UDG_fam1"/>
</dbReference>
<comment type="catalytic activity">
    <reaction evidence="1 9 11">
        <text>Hydrolyzes single-stranded DNA or mismatched double-stranded DNA and polynucleotides, releasing free uracil.</text>
        <dbReference type="EC" id="3.2.2.27"/>
    </reaction>
</comment>
<gene>
    <name evidence="9" type="primary">ung</name>
    <name evidence="13" type="ORF">FA045_05105</name>
</gene>
<evidence type="ECO:0000313" key="13">
    <source>
        <dbReference type="EMBL" id="TKC02656.1"/>
    </source>
</evidence>
<feature type="active site" description="Proton acceptor" evidence="9 10">
    <location>
        <position position="66"/>
    </location>
</feature>
<organism evidence="13 14">
    <name type="scientific">Pedobacter cryotolerans</name>
    <dbReference type="NCBI Taxonomy" id="2571270"/>
    <lineage>
        <taxon>Bacteria</taxon>
        <taxon>Pseudomonadati</taxon>
        <taxon>Bacteroidota</taxon>
        <taxon>Sphingobacteriia</taxon>
        <taxon>Sphingobacteriales</taxon>
        <taxon>Sphingobacteriaceae</taxon>
        <taxon>Pedobacter</taxon>
    </lineage>
</organism>
<keyword evidence="8 9" id="KW-0234">DNA repair</keyword>
<dbReference type="SMART" id="SM00986">
    <property type="entry name" value="UDG"/>
    <property type="match status" value="1"/>
</dbReference>
<accession>A0A4U1C8K6</accession>
<feature type="domain" description="Uracil-DNA glycosylase-like" evidence="12">
    <location>
        <begin position="51"/>
        <end position="212"/>
    </location>
</feature>
<dbReference type="OrthoDB" id="9804372at2"/>
<dbReference type="AlphaFoldDB" id="A0A4U1C8K6"/>
<dbReference type="FunFam" id="3.40.470.10:FF:000001">
    <property type="entry name" value="Uracil-DNA glycosylase"/>
    <property type="match status" value="1"/>
</dbReference>
<evidence type="ECO:0000256" key="3">
    <source>
        <dbReference type="ARBA" id="ARBA00008184"/>
    </source>
</evidence>
<dbReference type="InterPro" id="IPR036895">
    <property type="entry name" value="Uracil-DNA_glycosylase-like_sf"/>
</dbReference>
<evidence type="ECO:0000256" key="11">
    <source>
        <dbReference type="RuleBase" id="RU003780"/>
    </source>
</evidence>
<evidence type="ECO:0000259" key="12">
    <source>
        <dbReference type="SMART" id="SM00986"/>
    </source>
</evidence>
<keyword evidence="9" id="KW-0963">Cytoplasm</keyword>
<dbReference type="Proteomes" id="UP000310477">
    <property type="component" value="Unassembled WGS sequence"/>
</dbReference>
<dbReference type="CDD" id="cd10027">
    <property type="entry name" value="UDG-F1-like"/>
    <property type="match status" value="1"/>
</dbReference>
<evidence type="ECO:0000256" key="1">
    <source>
        <dbReference type="ARBA" id="ARBA00001400"/>
    </source>
</evidence>
<evidence type="ECO:0000256" key="8">
    <source>
        <dbReference type="ARBA" id="ARBA00023204"/>
    </source>
</evidence>
<evidence type="ECO:0000256" key="2">
    <source>
        <dbReference type="ARBA" id="ARBA00002631"/>
    </source>
</evidence>
<evidence type="ECO:0000256" key="10">
    <source>
        <dbReference type="PROSITE-ProRule" id="PRU10072"/>
    </source>
</evidence>
<dbReference type="NCBIfam" id="TIGR00628">
    <property type="entry name" value="ung"/>
    <property type="match status" value="1"/>
</dbReference>
<reference evidence="13 14" key="1">
    <citation type="submission" date="2019-04" db="EMBL/GenBank/DDBJ databases">
        <title>Pedobacter sp. AR-2-6 sp. nov., isolated from Arctic soil.</title>
        <authorList>
            <person name="Dahal R.H."/>
            <person name="Kim D.-U."/>
        </authorList>
    </citation>
    <scope>NUCLEOTIDE SEQUENCE [LARGE SCALE GENOMIC DNA]</scope>
    <source>
        <strain evidence="13 14">AR-2-6</strain>
    </source>
</reference>
<keyword evidence="13" id="KW-0326">Glycosidase</keyword>
<protein>
    <recommendedName>
        <fullName evidence="5 9">Uracil-DNA glycosylase</fullName>
        <shortName evidence="9">UDG</shortName>
        <ecNumber evidence="4 9">3.2.2.27</ecNumber>
    </recommendedName>
</protein>
<dbReference type="Gene3D" id="3.40.470.10">
    <property type="entry name" value="Uracil-DNA glycosylase-like domain"/>
    <property type="match status" value="1"/>
</dbReference>
<dbReference type="InterPro" id="IPR005122">
    <property type="entry name" value="Uracil-DNA_glycosylase-like"/>
</dbReference>
<evidence type="ECO:0000256" key="6">
    <source>
        <dbReference type="ARBA" id="ARBA00022763"/>
    </source>
</evidence>
<dbReference type="GO" id="GO:0097510">
    <property type="term" value="P:base-excision repair, AP site formation via deaminated base removal"/>
    <property type="evidence" value="ECO:0007669"/>
    <property type="project" value="TreeGrafter"/>
</dbReference>
<keyword evidence="14" id="KW-1185">Reference proteome</keyword>
<dbReference type="NCBIfam" id="NF003588">
    <property type="entry name" value="PRK05254.1-1"/>
    <property type="match status" value="1"/>
</dbReference>
<name>A0A4U1C8K6_9SPHI</name>
<evidence type="ECO:0000256" key="9">
    <source>
        <dbReference type="HAMAP-Rule" id="MF_00148"/>
    </source>
</evidence>
<dbReference type="Pfam" id="PF03167">
    <property type="entry name" value="UDG"/>
    <property type="match status" value="1"/>
</dbReference>
<evidence type="ECO:0000256" key="4">
    <source>
        <dbReference type="ARBA" id="ARBA00012030"/>
    </source>
</evidence>
<dbReference type="SUPFAM" id="SSF52141">
    <property type="entry name" value="Uracil-DNA glycosylase-like"/>
    <property type="match status" value="1"/>
</dbReference>
<dbReference type="PANTHER" id="PTHR11264:SF0">
    <property type="entry name" value="URACIL-DNA GLYCOSYLASE"/>
    <property type="match status" value="1"/>
</dbReference>
<proteinExistence type="inferred from homology"/>
<dbReference type="PROSITE" id="PS00130">
    <property type="entry name" value="U_DNA_GLYCOSYLASE"/>
    <property type="match status" value="1"/>
</dbReference>
<comment type="similarity">
    <text evidence="3 9 11">Belongs to the uracil-DNA glycosylase (UDG) superfamily. UNG family.</text>
</comment>
<dbReference type="SMART" id="SM00987">
    <property type="entry name" value="UreE_C"/>
    <property type="match status" value="1"/>
</dbReference>
<dbReference type="NCBIfam" id="NF003592">
    <property type="entry name" value="PRK05254.1-5"/>
    <property type="match status" value="1"/>
</dbReference>
<dbReference type="RefSeq" id="WP_136875133.1">
    <property type="nucleotide sequence ID" value="NZ_SWBO01000002.1"/>
</dbReference>